<evidence type="ECO:0000313" key="3">
    <source>
        <dbReference type="Proteomes" id="UP000030669"/>
    </source>
</evidence>
<feature type="compositionally biased region" description="Low complexity" evidence="1">
    <location>
        <begin position="432"/>
        <end position="443"/>
    </location>
</feature>
<feature type="region of interest" description="Disordered" evidence="1">
    <location>
        <begin position="142"/>
        <end position="179"/>
    </location>
</feature>
<dbReference type="AlphaFoldDB" id="S7RTS1"/>
<name>S7RTS1_GLOTA</name>
<dbReference type="RefSeq" id="XP_007865258.1">
    <property type="nucleotide sequence ID" value="XM_007867067.1"/>
</dbReference>
<feature type="region of interest" description="Disordered" evidence="1">
    <location>
        <begin position="260"/>
        <end position="375"/>
    </location>
</feature>
<evidence type="ECO:0000313" key="2">
    <source>
        <dbReference type="EMBL" id="EPQ56544.1"/>
    </source>
</evidence>
<feature type="compositionally biased region" description="Basic residues" evidence="1">
    <location>
        <begin position="287"/>
        <end position="300"/>
    </location>
</feature>
<dbReference type="GeneID" id="19309430"/>
<gene>
    <name evidence="2" type="ORF">GLOTRDRAFT_92961</name>
</gene>
<dbReference type="Proteomes" id="UP000030669">
    <property type="component" value="Unassembled WGS sequence"/>
</dbReference>
<feature type="compositionally biased region" description="Polar residues" evidence="1">
    <location>
        <begin position="163"/>
        <end position="179"/>
    </location>
</feature>
<sequence length="522" mass="56546">MASLEGMIKLDCRQRYMLRTHAKLLQCAQIPGTEVPRPVNRNEKGRVIFTSVVASGRVKSISRHSAGIGVPLEPTTGTASMLAANEKNDTQSTAFVPGPAFKSREGGLGDEALSLLILNRLAAATELSFALGKRAFKHSSFMARAKRTRTQSSRPEGSRKIRSSCSSTDEPYTDASTGTGKRRIPVWCLGCGHDWPWKRHIKKSNGTIVQCALAEEYQHTGTLEGLPEPLTVKPSEAELQQVRAIFPRCAHAPIKCPMHTKEKEASPSGYPGPPRSPGSPSVVTPLRRSRPRSRPRCRCRVQREQVDSTLLVAGGSSPDSIVSRLRPRKRRPNYSEAGSDSESESNTDSGSDSEARSGLEEEEAARNGEGTLQGALDDSVVGEGQANDVMPVDGQSWESPASFYLMGDHQPWLAPGIIQHPFPLLPGTFPNSSPSYSPSAYPEYPSPSHPTTSQALLQSHWVHNPVFPVYNGFGQTAIPIPPVPPTPRTLLGPSAPTAASYPSGVFAPVPLEALFDMDRYML</sequence>
<proteinExistence type="predicted"/>
<evidence type="ECO:0000256" key="1">
    <source>
        <dbReference type="SAM" id="MobiDB-lite"/>
    </source>
</evidence>
<accession>S7RTS1</accession>
<feature type="region of interest" description="Disordered" evidence="1">
    <location>
        <begin position="432"/>
        <end position="452"/>
    </location>
</feature>
<dbReference type="EMBL" id="KB469300">
    <property type="protein sequence ID" value="EPQ56544.1"/>
    <property type="molecule type" value="Genomic_DNA"/>
</dbReference>
<organism evidence="2 3">
    <name type="scientific">Gloeophyllum trabeum (strain ATCC 11539 / FP-39264 / Madison 617)</name>
    <name type="common">Brown rot fungus</name>
    <dbReference type="NCBI Taxonomy" id="670483"/>
    <lineage>
        <taxon>Eukaryota</taxon>
        <taxon>Fungi</taxon>
        <taxon>Dikarya</taxon>
        <taxon>Basidiomycota</taxon>
        <taxon>Agaricomycotina</taxon>
        <taxon>Agaricomycetes</taxon>
        <taxon>Gloeophyllales</taxon>
        <taxon>Gloeophyllaceae</taxon>
        <taxon>Gloeophyllum</taxon>
    </lineage>
</organism>
<dbReference type="HOGENOM" id="CLU_521799_0_0_1"/>
<reference evidence="2 3" key="1">
    <citation type="journal article" date="2012" name="Science">
        <title>The Paleozoic origin of enzymatic lignin decomposition reconstructed from 31 fungal genomes.</title>
        <authorList>
            <person name="Floudas D."/>
            <person name="Binder M."/>
            <person name="Riley R."/>
            <person name="Barry K."/>
            <person name="Blanchette R.A."/>
            <person name="Henrissat B."/>
            <person name="Martinez A.T."/>
            <person name="Otillar R."/>
            <person name="Spatafora J.W."/>
            <person name="Yadav J.S."/>
            <person name="Aerts A."/>
            <person name="Benoit I."/>
            <person name="Boyd A."/>
            <person name="Carlson A."/>
            <person name="Copeland A."/>
            <person name="Coutinho P.M."/>
            <person name="de Vries R.P."/>
            <person name="Ferreira P."/>
            <person name="Findley K."/>
            <person name="Foster B."/>
            <person name="Gaskell J."/>
            <person name="Glotzer D."/>
            <person name="Gorecki P."/>
            <person name="Heitman J."/>
            <person name="Hesse C."/>
            <person name="Hori C."/>
            <person name="Igarashi K."/>
            <person name="Jurgens J.A."/>
            <person name="Kallen N."/>
            <person name="Kersten P."/>
            <person name="Kohler A."/>
            <person name="Kuees U."/>
            <person name="Kumar T.K.A."/>
            <person name="Kuo A."/>
            <person name="LaButti K."/>
            <person name="Larrondo L.F."/>
            <person name="Lindquist E."/>
            <person name="Ling A."/>
            <person name="Lombard V."/>
            <person name="Lucas S."/>
            <person name="Lundell T."/>
            <person name="Martin R."/>
            <person name="McLaughlin D.J."/>
            <person name="Morgenstern I."/>
            <person name="Morin E."/>
            <person name="Murat C."/>
            <person name="Nagy L.G."/>
            <person name="Nolan M."/>
            <person name="Ohm R.A."/>
            <person name="Patyshakuliyeva A."/>
            <person name="Rokas A."/>
            <person name="Ruiz-Duenas F.J."/>
            <person name="Sabat G."/>
            <person name="Salamov A."/>
            <person name="Samejima M."/>
            <person name="Schmutz J."/>
            <person name="Slot J.C."/>
            <person name="St John F."/>
            <person name="Stenlid J."/>
            <person name="Sun H."/>
            <person name="Sun S."/>
            <person name="Syed K."/>
            <person name="Tsang A."/>
            <person name="Wiebenga A."/>
            <person name="Young D."/>
            <person name="Pisabarro A."/>
            <person name="Eastwood D.C."/>
            <person name="Martin F."/>
            <person name="Cullen D."/>
            <person name="Grigoriev I.V."/>
            <person name="Hibbett D.S."/>
        </authorList>
    </citation>
    <scope>NUCLEOTIDE SEQUENCE [LARGE SCALE GENOMIC DNA]</scope>
    <source>
        <strain evidence="2 3">ATCC 11539</strain>
    </source>
</reference>
<protein>
    <submittedName>
        <fullName evidence="2">Uncharacterized protein</fullName>
    </submittedName>
</protein>
<dbReference type="KEGG" id="gtr:GLOTRDRAFT_92961"/>
<keyword evidence="3" id="KW-1185">Reference proteome</keyword>